<accession>A0A9E4ZV37</accession>
<dbReference type="GO" id="GO:0032259">
    <property type="term" value="P:methylation"/>
    <property type="evidence" value="ECO:0007669"/>
    <property type="project" value="UniProtKB-KW"/>
</dbReference>
<dbReference type="Gene3D" id="3.30.950.10">
    <property type="entry name" value="Methyltransferase, Cobalt-precorrin-4 Transmethylase, Domain 2"/>
    <property type="match status" value="1"/>
</dbReference>
<dbReference type="EC" id="2.1.1.130" evidence="9"/>
<protein>
    <submittedName>
        <fullName evidence="9">Precorrin-2 C(20)-methyltransferase</fullName>
        <ecNumber evidence="9">2.1.1.130</ecNumber>
    </submittedName>
</protein>
<keyword evidence="5 9" id="KW-0808">Transferase</keyword>
<dbReference type="Gene3D" id="3.40.1010.10">
    <property type="entry name" value="Cobalt-precorrin-4 Transmethylase, Domain 1"/>
    <property type="match status" value="1"/>
</dbReference>
<dbReference type="EMBL" id="JAPVER010000020">
    <property type="protein sequence ID" value="MCZ3365566.1"/>
    <property type="molecule type" value="Genomic_DNA"/>
</dbReference>
<dbReference type="AlphaFoldDB" id="A0A9E4ZV37"/>
<evidence type="ECO:0000256" key="5">
    <source>
        <dbReference type="ARBA" id="ARBA00022679"/>
    </source>
</evidence>
<dbReference type="InterPro" id="IPR014776">
    <property type="entry name" value="4pyrrole_Mease_sub2"/>
</dbReference>
<evidence type="ECO:0000313" key="9">
    <source>
        <dbReference type="EMBL" id="MCZ3365566.1"/>
    </source>
</evidence>
<proteinExistence type="inferred from homology"/>
<evidence type="ECO:0000256" key="6">
    <source>
        <dbReference type="ARBA" id="ARBA00022691"/>
    </source>
</evidence>
<dbReference type="Proteomes" id="UP001074446">
    <property type="component" value="Unassembled WGS sequence"/>
</dbReference>
<keyword evidence="11" id="KW-1185">Reference proteome</keyword>
<dbReference type="CDD" id="cd11645">
    <property type="entry name" value="Precorrin_2_C20_MT"/>
    <property type="match status" value="1"/>
</dbReference>
<keyword evidence="3" id="KW-0169">Cobalamin biosynthesis</keyword>
<dbReference type="EMBL" id="JAPVES010000030">
    <property type="protein sequence ID" value="MCZ3373319.1"/>
    <property type="molecule type" value="Genomic_DNA"/>
</dbReference>
<dbReference type="PANTHER" id="PTHR43467:SF2">
    <property type="entry name" value="COBALT-PRECORRIN-2 C(20)-METHYLTRANSFERASE"/>
    <property type="match status" value="1"/>
</dbReference>
<dbReference type="SUPFAM" id="SSF53790">
    <property type="entry name" value="Tetrapyrrole methylase"/>
    <property type="match status" value="1"/>
</dbReference>
<dbReference type="PANTHER" id="PTHR43467">
    <property type="entry name" value="COBALT-PRECORRIN-2 C(20)-METHYLTRANSFERASE"/>
    <property type="match status" value="1"/>
</dbReference>
<dbReference type="InterPro" id="IPR035996">
    <property type="entry name" value="4pyrrol_Methylase_sf"/>
</dbReference>
<gene>
    <name evidence="9" type="primary">cobI</name>
    <name evidence="10" type="ORF">O3H35_11800</name>
    <name evidence="9" type="ORF">O3H54_06690</name>
</gene>
<dbReference type="PIRSF" id="PIRSF036427">
    <property type="entry name" value="Precrrn-2_mtase"/>
    <property type="match status" value="1"/>
</dbReference>
<comment type="pathway">
    <text evidence="1">Cofactor biosynthesis; adenosylcobalamin biosynthesis.</text>
</comment>
<dbReference type="Pfam" id="PF00590">
    <property type="entry name" value="TP_methylase"/>
    <property type="match status" value="1"/>
</dbReference>
<dbReference type="InterPro" id="IPR000878">
    <property type="entry name" value="4pyrrol_Mease"/>
</dbReference>
<dbReference type="NCBIfam" id="TIGR01467">
    <property type="entry name" value="cobI_cbiL"/>
    <property type="match status" value="1"/>
</dbReference>
<keyword evidence="4 9" id="KW-0489">Methyltransferase</keyword>
<feature type="domain" description="Tetrapyrrole methylase" evidence="8">
    <location>
        <begin position="5"/>
        <end position="217"/>
    </location>
</feature>
<evidence type="ECO:0000256" key="1">
    <source>
        <dbReference type="ARBA" id="ARBA00004953"/>
    </source>
</evidence>
<comment type="caution">
    <text evidence="9">The sequence shown here is derived from an EMBL/GenBank/DDBJ whole genome shotgun (WGS) entry which is preliminary data.</text>
</comment>
<evidence type="ECO:0000256" key="2">
    <source>
        <dbReference type="ARBA" id="ARBA00005879"/>
    </source>
</evidence>
<evidence type="ECO:0000256" key="7">
    <source>
        <dbReference type="PIRNR" id="PIRNR036427"/>
    </source>
</evidence>
<keyword evidence="6" id="KW-0949">S-adenosyl-L-methionine</keyword>
<dbReference type="GO" id="GO:0009236">
    <property type="term" value="P:cobalamin biosynthetic process"/>
    <property type="evidence" value="ECO:0007669"/>
    <property type="project" value="UniProtKB-UniRule"/>
</dbReference>
<organism evidence="9 11">
    <name type="scientific">Methanobacterium veterum</name>
    <dbReference type="NCBI Taxonomy" id="408577"/>
    <lineage>
        <taxon>Archaea</taxon>
        <taxon>Methanobacteriati</taxon>
        <taxon>Methanobacteriota</taxon>
        <taxon>Methanomada group</taxon>
        <taxon>Methanobacteria</taxon>
        <taxon>Methanobacteriales</taxon>
        <taxon>Methanobacteriaceae</taxon>
        <taxon>Methanobacterium</taxon>
    </lineage>
</organism>
<dbReference type="Proteomes" id="UP001068021">
    <property type="component" value="Unassembled WGS sequence"/>
</dbReference>
<comment type="similarity">
    <text evidence="2 7">Belongs to the precorrin methyltransferase family.</text>
</comment>
<name>A0A9E4ZV37_9EURY</name>
<evidence type="ECO:0000256" key="4">
    <source>
        <dbReference type="ARBA" id="ARBA00022603"/>
    </source>
</evidence>
<evidence type="ECO:0000259" key="8">
    <source>
        <dbReference type="Pfam" id="PF00590"/>
    </source>
</evidence>
<dbReference type="InterPro" id="IPR006364">
    <property type="entry name" value="CobI/CbiL/CobIJ_dom"/>
</dbReference>
<dbReference type="InterPro" id="IPR012382">
    <property type="entry name" value="CobI/CbiL"/>
</dbReference>
<evidence type="ECO:0000256" key="3">
    <source>
        <dbReference type="ARBA" id="ARBA00022573"/>
    </source>
</evidence>
<dbReference type="InterPro" id="IPR014777">
    <property type="entry name" value="4pyrrole_Mease_sub1"/>
</dbReference>
<sequence>MKKGKFIGIGVGPGDPDLLTVKAVKALNKVDVICAPKSSKSKPSVALSIINPVLNDRKSKYETLEPLFPMIEDKKELQKYWTDAAQVIIEKLNEGLDVAFITLGDPSVYSTFSYVFKIIEGMDFETMIIPGITSFTGCAASAKMQLAEKDEIMVIVPKVDERLSQIMACGDTFVIMKTSRHSDMLEEIINQDKRDKEIISVQNCSMKDEKIFNGFVEDKKYLSTTIVKFKNSKN</sequence>
<dbReference type="GO" id="GO:0030788">
    <property type="term" value="F:precorrin-2 C20-methyltransferase activity"/>
    <property type="evidence" value="ECO:0007669"/>
    <property type="project" value="UniProtKB-EC"/>
</dbReference>
<evidence type="ECO:0000313" key="10">
    <source>
        <dbReference type="EMBL" id="MCZ3373319.1"/>
    </source>
</evidence>
<reference evidence="9" key="1">
    <citation type="submission" date="2022-12" db="EMBL/GenBank/DDBJ databases">
        <title>Reclassification of two methanogenic archaea species isolated from the Kolyma lowland permafrost.</title>
        <authorList>
            <person name="Trubitsyn V.E."/>
            <person name="Rivkina E.M."/>
            <person name="Shcherbakova V.A."/>
        </authorList>
    </citation>
    <scope>NUCLEOTIDE SEQUENCE</scope>
    <source>
        <strain evidence="9">M2</strain>
        <strain evidence="10">MK4</strain>
    </source>
</reference>
<dbReference type="RefSeq" id="WP_048081506.1">
    <property type="nucleotide sequence ID" value="NZ_JAPVER010000020.1"/>
</dbReference>
<evidence type="ECO:0000313" key="11">
    <source>
        <dbReference type="Proteomes" id="UP001068021"/>
    </source>
</evidence>